<evidence type="ECO:0000256" key="2">
    <source>
        <dbReference type="ARBA" id="ARBA00022649"/>
    </source>
</evidence>
<evidence type="ECO:0000313" key="4">
    <source>
        <dbReference type="Proteomes" id="UP001596501"/>
    </source>
</evidence>
<dbReference type="EMBL" id="JBHTCA010000001">
    <property type="protein sequence ID" value="MFC7407610.1"/>
    <property type="molecule type" value="Genomic_DNA"/>
</dbReference>
<organism evidence="3 4">
    <name type="scientific">Hydrogenophaga atypica</name>
    <dbReference type="NCBI Taxonomy" id="249409"/>
    <lineage>
        <taxon>Bacteria</taxon>
        <taxon>Pseudomonadati</taxon>
        <taxon>Pseudomonadota</taxon>
        <taxon>Betaproteobacteria</taxon>
        <taxon>Burkholderiales</taxon>
        <taxon>Comamonadaceae</taxon>
        <taxon>Hydrogenophaga</taxon>
    </lineage>
</organism>
<keyword evidence="2" id="KW-1277">Toxin-antitoxin system</keyword>
<evidence type="ECO:0000313" key="3">
    <source>
        <dbReference type="EMBL" id="MFC7407610.1"/>
    </source>
</evidence>
<reference evidence="4" key="1">
    <citation type="journal article" date="2019" name="Int. J. Syst. Evol. Microbiol.">
        <title>The Global Catalogue of Microorganisms (GCM) 10K type strain sequencing project: providing services to taxonomists for standard genome sequencing and annotation.</title>
        <authorList>
            <consortium name="The Broad Institute Genomics Platform"/>
            <consortium name="The Broad Institute Genome Sequencing Center for Infectious Disease"/>
            <person name="Wu L."/>
            <person name="Ma J."/>
        </authorList>
    </citation>
    <scope>NUCLEOTIDE SEQUENCE [LARGE SCALE GENOMIC DNA]</scope>
    <source>
        <strain evidence="4">CGMCC 1.12371</strain>
    </source>
</reference>
<protein>
    <submittedName>
        <fullName evidence="3">Type II toxin-antitoxin system RelE/ParE family toxin</fullName>
    </submittedName>
</protein>
<comment type="similarity">
    <text evidence="1">Belongs to the RelE toxin family.</text>
</comment>
<dbReference type="Proteomes" id="UP001596501">
    <property type="component" value="Unassembled WGS sequence"/>
</dbReference>
<comment type="caution">
    <text evidence="3">The sequence shown here is derived from an EMBL/GenBank/DDBJ whole genome shotgun (WGS) entry which is preliminary data.</text>
</comment>
<accession>A0ABW2QJI8</accession>
<sequence>MPYQLAIHPDAEREWAKLDESIKTRFRKKLLGERLIRPRVTKDALHGAPDLYRIKISTPQYRLAYHVNDTDHIVTVLAISTRNDVYALLQGRL</sequence>
<dbReference type="RefSeq" id="WP_382219342.1">
    <property type="nucleotide sequence ID" value="NZ_JBHTCA010000001.1"/>
</dbReference>
<name>A0ABW2QJI8_9BURK</name>
<dbReference type="Gene3D" id="3.30.2310.20">
    <property type="entry name" value="RelE-like"/>
    <property type="match status" value="1"/>
</dbReference>
<dbReference type="SUPFAM" id="SSF143011">
    <property type="entry name" value="RelE-like"/>
    <property type="match status" value="1"/>
</dbReference>
<dbReference type="InterPro" id="IPR007712">
    <property type="entry name" value="RelE/ParE_toxin"/>
</dbReference>
<proteinExistence type="inferred from homology"/>
<dbReference type="InterPro" id="IPR035093">
    <property type="entry name" value="RelE/ParE_toxin_dom_sf"/>
</dbReference>
<dbReference type="Pfam" id="PF05016">
    <property type="entry name" value="ParE_toxin"/>
    <property type="match status" value="1"/>
</dbReference>
<dbReference type="NCBIfam" id="TIGR02385">
    <property type="entry name" value="RelE_StbE"/>
    <property type="match status" value="1"/>
</dbReference>
<dbReference type="PANTHER" id="PTHR35601">
    <property type="entry name" value="TOXIN RELE"/>
    <property type="match status" value="1"/>
</dbReference>
<dbReference type="PANTHER" id="PTHR35601:SF1">
    <property type="entry name" value="TOXIN RELE"/>
    <property type="match status" value="1"/>
</dbReference>
<keyword evidence="4" id="KW-1185">Reference proteome</keyword>
<gene>
    <name evidence="3" type="ORF">ACFQPB_01910</name>
</gene>
<evidence type="ECO:0000256" key="1">
    <source>
        <dbReference type="ARBA" id="ARBA00006226"/>
    </source>
</evidence>